<protein>
    <recommendedName>
        <fullName evidence="1">KANL3/Tex30 alpha/beta hydrolase-like domain-containing protein</fullName>
    </recommendedName>
</protein>
<dbReference type="RefSeq" id="WP_244512344.1">
    <property type="nucleotide sequence ID" value="NZ_FNJC01000001.1"/>
</dbReference>
<keyword evidence="3" id="KW-1185">Reference proteome</keyword>
<reference evidence="2 3" key="1">
    <citation type="submission" date="2016-10" db="EMBL/GenBank/DDBJ databases">
        <authorList>
            <person name="Varghese N."/>
            <person name="Submissions S."/>
        </authorList>
    </citation>
    <scope>NUCLEOTIDE SEQUENCE [LARGE SCALE GENOMIC DNA]</scope>
    <source>
        <strain evidence="2 3">CGMCC 1.6497</strain>
    </source>
</reference>
<dbReference type="EMBL" id="FNJC01000001">
    <property type="protein sequence ID" value="SDO15916.1"/>
    <property type="molecule type" value="Genomic_DNA"/>
</dbReference>
<comment type="caution">
    <text evidence="2">The sequence shown here is derived from an EMBL/GenBank/DDBJ whole genome shotgun (WGS) entry which is preliminary data.</text>
</comment>
<accession>A0A1H0H9M8</accession>
<organism evidence="2 3">
    <name type="scientific">Filomicrobium insigne</name>
    <dbReference type="NCBI Taxonomy" id="418854"/>
    <lineage>
        <taxon>Bacteria</taxon>
        <taxon>Pseudomonadati</taxon>
        <taxon>Pseudomonadota</taxon>
        <taxon>Alphaproteobacteria</taxon>
        <taxon>Hyphomicrobiales</taxon>
        <taxon>Hyphomicrobiaceae</taxon>
        <taxon>Filomicrobium</taxon>
    </lineage>
</organism>
<sequence length="221" mass="23645">MINLLTCAPEKSSKSRSALPHLLLAHGAGQGMASPFFETLTGLLVSGGVGVTRFEFAYMAARQQDGKRRPPPRMPVLLDEYRVAVATLREILGSKPHIVIGGKSMGGRAASMIADDLFTKGAIAGLVCLGYPFHPPKKPDTLRTAHLVHLQTPGLIVQGERDPFGTRDDVSSYSLSPAIQIAWMGDGDHDLSPRVKSGFTRTGNLETAAEAIHSFLACLSK</sequence>
<dbReference type="InterPro" id="IPR026555">
    <property type="entry name" value="NSL3/Tex30"/>
</dbReference>
<dbReference type="SUPFAM" id="SSF53474">
    <property type="entry name" value="alpha/beta-Hydrolases"/>
    <property type="match status" value="1"/>
</dbReference>
<dbReference type="Pfam" id="PF20408">
    <property type="entry name" value="Abhydrolase_11"/>
    <property type="match status" value="1"/>
</dbReference>
<evidence type="ECO:0000313" key="3">
    <source>
        <dbReference type="Proteomes" id="UP000198795"/>
    </source>
</evidence>
<dbReference type="PANTHER" id="PTHR13136:SF11">
    <property type="entry name" value="TESTIS-EXPRESSED PROTEIN 30"/>
    <property type="match status" value="1"/>
</dbReference>
<dbReference type="InterPro" id="IPR046879">
    <property type="entry name" value="KANL3/Tex30_Abhydrolase"/>
</dbReference>
<dbReference type="PANTHER" id="PTHR13136">
    <property type="entry name" value="TESTIS DEVELOPMENT PROTEIN PRTD"/>
    <property type="match status" value="1"/>
</dbReference>
<feature type="domain" description="KANL3/Tex30 alpha/beta hydrolase-like" evidence="1">
    <location>
        <begin position="21"/>
        <end position="216"/>
    </location>
</feature>
<proteinExistence type="predicted"/>
<name>A0A1H0H9M8_9HYPH</name>
<dbReference type="InterPro" id="IPR029058">
    <property type="entry name" value="AB_hydrolase_fold"/>
</dbReference>
<dbReference type="Proteomes" id="UP000198795">
    <property type="component" value="Unassembled WGS sequence"/>
</dbReference>
<evidence type="ECO:0000313" key="2">
    <source>
        <dbReference type="EMBL" id="SDO15916.1"/>
    </source>
</evidence>
<dbReference type="Gene3D" id="3.40.50.1820">
    <property type="entry name" value="alpha/beta hydrolase"/>
    <property type="match status" value="1"/>
</dbReference>
<gene>
    <name evidence="2" type="ORF">SAMN04488061_0440</name>
</gene>
<evidence type="ECO:0000259" key="1">
    <source>
        <dbReference type="Pfam" id="PF20408"/>
    </source>
</evidence>